<dbReference type="EMBL" id="JARJCM010000333">
    <property type="protein sequence ID" value="KAJ7018582.1"/>
    <property type="molecule type" value="Genomic_DNA"/>
</dbReference>
<evidence type="ECO:0008006" key="4">
    <source>
        <dbReference type="Google" id="ProtNLM"/>
    </source>
</evidence>
<evidence type="ECO:0000313" key="2">
    <source>
        <dbReference type="EMBL" id="KAJ7018582.1"/>
    </source>
</evidence>
<dbReference type="Proteomes" id="UP001218188">
    <property type="component" value="Unassembled WGS sequence"/>
</dbReference>
<accession>A0AAD6S438</accession>
<feature type="region of interest" description="Disordered" evidence="1">
    <location>
        <begin position="1"/>
        <end position="23"/>
    </location>
</feature>
<sequence>MDDEPRFESEFHPDVSRDEDSSSLNRYNGAFFPRAKHFVVAGGKFTSVTHIHQAAANAPPNFRIIPIGDLNLLHQLEPCSGFGVVRRRQGQTFVRRMYSAHIQGCKSNMAVTLYQGDGAKDRWKEDISQYSELRHPYLAQLYGIVSTANLHAVVFHDDLIPYTELLEKYRNSHLSTVFFWACMDSDFSLRAQFSQDVDRYISSLSGTSLAWEECTAWIRPSTGRLCLDHTPPETNPLAHAYVYDVPRPPGTSLCKPPAEAEMITLITSMSLHDYHEICYWHPSRERYWPISTDESVTAFQGLLDSA</sequence>
<keyword evidence="3" id="KW-1185">Reference proteome</keyword>
<organism evidence="2 3">
    <name type="scientific">Mycena alexandri</name>
    <dbReference type="NCBI Taxonomy" id="1745969"/>
    <lineage>
        <taxon>Eukaryota</taxon>
        <taxon>Fungi</taxon>
        <taxon>Dikarya</taxon>
        <taxon>Basidiomycota</taxon>
        <taxon>Agaricomycotina</taxon>
        <taxon>Agaricomycetes</taxon>
        <taxon>Agaricomycetidae</taxon>
        <taxon>Agaricales</taxon>
        <taxon>Marasmiineae</taxon>
        <taxon>Mycenaceae</taxon>
        <taxon>Mycena</taxon>
    </lineage>
</organism>
<name>A0AAD6S438_9AGAR</name>
<evidence type="ECO:0000256" key="1">
    <source>
        <dbReference type="SAM" id="MobiDB-lite"/>
    </source>
</evidence>
<protein>
    <recommendedName>
        <fullName evidence="4">Protein kinase domain-containing protein</fullName>
    </recommendedName>
</protein>
<evidence type="ECO:0000313" key="3">
    <source>
        <dbReference type="Proteomes" id="UP001218188"/>
    </source>
</evidence>
<feature type="compositionally biased region" description="Basic and acidic residues" evidence="1">
    <location>
        <begin position="1"/>
        <end position="20"/>
    </location>
</feature>
<dbReference type="AlphaFoldDB" id="A0AAD6S438"/>
<comment type="caution">
    <text evidence="2">The sequence shown here is derived from an EMBL/GenBank/DDBJ whole genome shotgun (WGS) entry which is preliminary data.</text>
</comment>
<proteinExistence type="predicted"/>
<reference evidence="2" key="1">
    <citation type="submission" date="2023-03" db="EMBL/GenBank/DDBJ databases">
        <title>Massive genome expansion in bonnet fungi (Mycena s.s.) driven by repeated elements and novel gene families across ecological guilds.</title>
        <authorList>
            <consortium name="Lawrence Berkeley National Laboratory"/>
            <person name="Harder C.B."/>
            <person name="Miyauchi S."/>
            <person name="Viragh M."/>
            <person name="Kuo A."/>
            <person name="Thoen E."/>
            <person name="Andreopoulos B."/>
            <person name="Lu D."/>
            <person name="Skrede I."/>
            <person name="Drula E."/>
            <person name="Henrissat B."/>
            <person name="Morin E."/>
            <person name="Kohler A."/>
            <person name="Barry K."/>
            <person name="LaButti K."/>
            <person name="Morin E."/>
            <person name="Salamov A."/>
            <person name="Lipzen A."/>
            <person name="Mereny Z."/>
            <person name="Hegedus B."/>
            <person name="Baldrian P."/>
            <person name="Stursova M."/>
            <person name="Weitz H."/>
            <person name="Taylor A."/>
            <person name="Grigoriev I.V."/>
            <person name="Nagy L.G."/>
            <person name="Martin F."/>
            <person name="Kauserud H."/>
        </authorList>
    </citation>
    <scope>NUCLEOTIDE SEQUENCE</scope>
    <source>
        <strain evidence="2">CBHHK200</strain>
    </source>
</reference>
<gene>
    <name evidence="2" type="ORF">C8F04DRAFT_1198799</name>
</gene>